<reference evidence="3" key="1">
    <citation type="submission" date="2021-01" db="EMBL/GenBank/DDBJ databases">
        <authorList>
            <person name="Corre E."/>
            <person name="Pelletier E."/>
            <person name="Niang G."/>
            <person name="Scheremetjew M."/>
            <person name="Finn R."/>
            <person name="Kale V."/>
            <person name="Holt S."/>
            <person name="Cochrane G."/>
            <person name="Meng A."/>
            <person name="Brown T."/>
            <person name="Cohen L."/>
        </authorList>
    </citation>
    <scope>NUCLEOTIDE SEQUENCE</scope>
    <source>
        <strain evidence="3">CCAP 1951/1</strain>
    </source>
</reference>
<proteinExistence type="predicted"/>
<accession>A0A7S1LH02</accession>
<feature type="compositionally biased region" description="Basic and acidic residues" evidence="1">
    <location>
        <begin position="68"/>
        <end position="78"/>
    </location>
</feature>
<evidence type="ECO:0000256" key="2">
    <source>
        <dbReference type="SAM" id="SignalP"/>
    </source>
</evidence>
<feature type="signal peptide" evidence="2">
    <location>
        <begin position="1"/>
        <end position="34"/>
    </location>
</feature>
<evidence type="ECO:0000256" key="1">
    <source>
        <dbReference type="SAM" id="MobiDB-lite"/>
    </source>
</evidence>
<dbReference type="EMBL" id="HBGF01013329">
    <property type="protein sequence ID" value="CAD9103993.1"/>
    <property type="molecule type" value="Transcribed_RNA"/>
</dbReference>
<sequence>MWARKNRCAVVSALMTVVVVALVWTSATPSPAAAERRRDITRNILKPVPTVGAGGLFRPHGKAAAAESRGEPEEAGAELRHAAHPVADVTEAAAAIVAAAGGAASFDLKKVVGARFRSCPG</sequence>
<feature type="chain" id="PRO_5030968347" evidence="2">
    <location>
        <begin position="35"/>
        <end position="121"/>
    </location>
</feature>
<name>A0A7S1LH02_NEODS</name>
<feature type="region of interest" description="Disordered" evidence="1">
    <location>
        <begin position="52"/>
        <end position="78"/>
    </location>
</feature>
<dbReference type="AlphaFoldDB" id="A0A7S1LH02"/>
<protein>
    <submittedName>
        <fullName evidence="3">Uncharacterized protein</fullName>
    </submittedName>
</protein>
<gene>
    <name evidence="3" type="ORF">NDES1114_LOCUS8783</name>
</gene>
<organism evidence="3">
    <name type="scientific">Neobodo designis</name>
    <name type="common">Flagellated protozoan</name>
    <name type="synonym">Bodo designis</name>
    <dbReference type="NCBI Taxonomy" id="312471"/>
    <lineage>
        <taxon>Eukaryota</taxon>
        <taxon>Discoba</taxon>
        <taxon>Euglenozoa</taxon>
        <taxon>Kinetoplastea</taxon>
        <taxon>Metakinetoplastina</taxon>
        <taxon>Neobodonida</taxon>
        <taxon>Neobodo</taxon>
    </lineage>
</organism>
<keyword evidence="2" id="KW-0732">Signal</keyword>
<evidence type="ECO:0000313" key="3">
    <source>
        <dbReference type="EMBL" id="CAD9103993.1"/>
    </source>
</evidence>